<dbReference type="InterPro" id="IPR009351">
    <property type="entry name" value="AlkZ-like"/>
</dbReference>
<accession>A0ABP6A2Q2</accession>
<reference evidence="2" key="1">
    <citation type="journal article" date="2019" name="Int. J. Syst. Evol. Microbiol.">
        <title>The Global Catalogue of Microorganisms (GCM) 10K type strain sequencing project: providing services to taxonomists for standard genome sequencing and annotation.</title>
        <authorList>
            <consortium name="The Broad Institute Genomics Platform"/>
            <consortium name="The Broad Institute Genome Sequencing Center for Infectious Disease"/>
            <person name="Wu L."/>
            <person name="Ma J."/>
        </authorList>
    </citation>
    <scope>NUCLEOTIDE SEQUENCE [LARGE SCALE GENOMIC DNA]</scope>
    <source>
        <strain evidence="2">JCM 4395</strain>
    </source>
</reference>
<comment type="caution">
    <text evidence="1">The sequence shown here is derived from an EMBL/GenBank/DDBJ whole genome shotgun (WGS) entry which is preliminary data.</text>
</comment>
<keyword evidence="1" id="KW-0238">DNA-binding</keyword>
<dbReference type="GO" id="GO:0003677">
    <property type="term" value="F:DNA binding"/>
    <property type="evidence" value="ECO:0007669"/>
    <property type="project" value="UniProtKB-KW"/>
</dbReference>
<name>A0ABP6A2Q2_STRLO</name>
<evidence type="ECO:0000313" key="1">
    <source>
        <dbReference type="EMBL" id="GAA2509670.1"/>
    </source>
</evidence>
<dbReference type="EMBL" id="BAAASG010000016">
    <property type="protein sequence ID" value="GAA2509670.1"/>
    <property type="molecule type" value="Genomic_DNA"/>
</dbReference>
<sequence>MTLRISWNEASARRLERQFLANPAEPGTAVADVVDAMLAAHAQVLSAAEVSVGVRTAGTTRAAVRAALWDERTLVKTHGPRGTVHLLPARDLPLWCSALPAVPSTAGPFAPGVRVTEEQARQIVVAIGDALEGVSLTIDELSEEVVARTGSWAGDRVMPAFQDLWPRWRQVLHRAGQSGALCFGPNRGRKVTYTRPPHFTPLPADEAVRELVLRYLRAYGPATPQNFAKWLAAPGGWAARLFGTLAGVGEIEEVVFEGARGCWVVAGDTEFPEGRLPGVRLLPYFDAYGIAAQPRELLFPGAAHERALAGGQAGNYPVLLVDGVVAGVWHQRRRGRRTTVTVEPLGRLTARQERELGEQVERVGEVLEAEAELVIGEVTAGAHA</sequence>
<protein>
    <submittedName>
        <fullName evidence="1">Winged helix DNA-binding domain-containing protein</fullName>
    </submittedName>
</protein>
<keyword evidence="2" id="KW-1185">Reference proteome</keyword>
<proteinExistence type="predicted"/>
<organism evidence="1 2">
    <name type="scientific">Streptomyces longisporus</name>
    <dbReference type="NCBI Taxonomy" id="1948"/>
    <lineage>
        <taxon>Bacteria</taxon>
        <taxon>Bacillati</taxon>
        <taxon>Actinomycetota</taxon>
        <taxon>Actinomycetes</taxon>
        <taxon>Kitasatosporales</taxon>
        <taxon>Streptomycetaceae</taxon>
        <taxon>Streptomyces</taxon>
    </lineage>
</organism>
<dbReference type="PANTHER" id="PTHR38479:SF2">
    <property type="entry name" value="WINGED HELIX DNA-BINDING DOMAIN-CONTAINING PROTEIN"/>
    <property type="match status" value="1"/>
</dbReference>
<evidence type="ECO:0000313" key="2">
    <source>
        <dbReference type="Proteomes" id="UP001501777"/>
    </source>
</evidence>
<dbReference type="PANTHER" id="PTHR38479">
    <property type="entry name" value="LMO0824 PROTEIN"/>
    <property type="match status" value="1"/>
</dbReference>
<dbReference type="Pfam" id="PF06224">
    <property type="entry name" value="AlkZ-like"/>
    <property type="match status" value="1"/>
</dbReference>
<dbReference type="RefSeq" id="WP_344404354.1">
    <property type="nucleotide sequence ID" value="NZ_BAAASG010000016.1"/>
</dbReference>
<dbReference type="Proteomes" id="UP001501777">
    <property type="component" value="Unassembled WGS sequence"/>
</dbReference>
<gene>
    <name evidence="1" type="ORF">GCM10010276_64670</name>
</gene>